<dbReference type="RefSeq" id="WP_051744263.1">
    <property type="nucleotide sequence ID" value="NZ_CCDH010000001.1"/>
</dbReference>
<gene>
    <name evidence="3" type="primary">ltrA_9</name>
    <name evidence="3" type="ORF">BN983_02816</name>
</gene>
<feature type="domain" description="Domain X" evidence="2">
    <location>
        <begin position="377"/>
        <end position="441"/>
    </location>
</feature>
<reference evidence="4" key="1">
    <citation type="submission" date="2014-03" db="EMBL/GenBank/DDBJ databases">
        <authorList>
            <person name="Urmite Genomes U."/>
        </authorList>
    </citation>
    <scope>NUCLEOTIDE SEQUENCE [LARGE SCALE GENOMIC DNA]</scope>
    <source>
        <strain evidence="4">HD-03</strain>
    </source>
</reference>
<dbReference type="InterPro" id="IPR024937">
    <property type="entry name" value="Domain_X"/>
</dbReference>
<dbReference type="OrthoDB" id="9793236at2"/>
<protein>
    <submittedName>
        <fullName evidence="3">Group II intron-encoded protein LtrA</fullName>
    </submittedName>
</protein>
<keyword evidence="4" id="KW-1185">Reference proteome</keyword>
<dbReference type="Pfam" id="PF00078">
    <property type="entry name" value="RVT_1"/>
    <property type="match status" value="1"/>
</dbReference>
<sequence length="476" mass="55629">MATNPFQQLDVIRNASQNGKTITDCYRLMYKKELWMEAHAQLYPNGRNPTNKNEKIKNNFRLQKMNEWIEQLKGGVFRFDPIRRVSKANGKANLLENTDFKDKIVQEVMRMVLESIYEPVFSNHSHGWREQKNCHTALSQIKNTWRGFTWCIKGDLNTSPVHFNPSELLNLLSKKIDDHRFLLLMHNALSSGVLEERAYHHTYSDKSKKGEFSSLLANIYLHEFDLFMEQHMKGGFIETIVPLKLNLNVPLSCPSKTNSDSRMNYVRFEDEFLIGLAGSKDNALKIKKMVKRFLNQKLHLELNEEKIHITHLQNPIPFLGYECCRQEEKSRRVSLNSHSMKQRTHLEAILLRIPKKKMREFVRLNGYGHLDNFKIMHRANLVNHTESEILSTYNAELRKMANYYKLASNYHHLERVFHLAESSFLKTIAHKRKSTSMKVASNMRVPKQGVLSIVTKDKSGNEKLHHFLKLKDLPNG</sequence>
<dbReference type="CDD" id="cd01651">
    <property type="entry name" value="RT_G2_intron"/>
    <property type="match status" value="1"/>
</dbReference>
<comment type="caution">
    <text evidence="3">The sequence shown here is derived from an EMBL/GenBank/DDBJ whole genome shotgun (WGS) entry which is preliminary data.</text>
</comment>
<dbReference type="EMBL" id="CCDI010000003">
    <property type="protein sequence ID" value="CDQ24529.1"/>
    <property type="molecule type" value="Genomic_DNA"/>
</dbReference>
<dbReference type="PANTHER" id="PTHR33642:SF4">
    <property type="entry name" value="COX1_OXI3 INTRON 1 PROTEIN-RELATED"/>
    <property type="match status" value="1"/>
</dbReference>
<evidence type="ECO:0000259" key="2">
    <source>
        <dbReference type="Pfam" id="PF01348"/>
    </source>
</evidence>
<dbReference type="GO" id="GO:0006397">
    <property type="term" value="P:mRNA processing"/>
    <property type="evidence" value="ECO:0007669"/>
    <property type="project" value="InterPro"/>
</dbReference>
<dbReference type="Pfam" id="PF01348">
    <property type="entry name" value="Intron_maturas2"/>
    <property type="match status" value="1"/>
</dbReference>
<reference evidence="3 4" key="2">
    <citation type="submission" date="2014-05" db="EMBL/GenBank/DDBJ databases">
        <title>Draft genome sequence of Halobacillus karajensis HK-03.</title>
        <authorList>
            <person name="Khelaifia S."/>
            <person name="Croce O."/>
            <person name="Lagier J.C."/>
            <person name="Raoult D."/>
        </authorList>
    </citation>
    <scope>NUCLEOTIDE SEQUENCE [LARGE SCALE GENOMIC DNA]</scope>
    <source>
        <strain evidence="3 4">HD-03</strain>
    </source>
</reference>
<accession>A0A024P644</accession>
<feature type="domain" description="Reverse transcriptase" evidence="1">
    <location>
        <begin position="87"/>
        <end position="322"/>
    </location>
</feature>
<name>A0A024P644_9BACI</name>
<dbReference type="SUPFAM" id="SSF56672">
    <property type="entry name" value="DNA/RNA polymerases"/>
    <property type="match status" value="1"/>
</dbReference>
<dbReference type="InterPro" id="IPR000477">
    <property type="entry name" value="RT_dom"/>
</dbReference>
<evidence type="ECO:0000259" key="1">
    <source>
        <dbReference type="Pfam" id="PF00078"/>
    </source>
</evidence>
<proteinExistence type="predicted"/>
<dbReference type="InterPro" id="IPR043502">
    <property type="entry name" value="DNA/RNA_pol_sf"/>
</dbReference>
<evidence type="ECO:0000313" key="4">
    <source>
        <dbReference type="Proteomes" id="UP000028868"/>
    </source>
</evidence>
<dbReference type="PANTHER" id="PTHR33642">
    <property type="entry name" value="COX1/OXI3 INTRON 1 PROTEIN-RELATED"/>
    <property type="match status" value="1"/>
</dbReference>
<dbReference type="AlphaFoldDB" id="A0A024P644"/>
<organism evidence="3 4">
    <name type="scientific">Halobacillus karajensis</name>
    <dbReference type="NCBI Taxonomy" id="195088"/>
    <lineage>
        <taxon>Bacteria</taxon>
        <taxon>Bacillati</taxon>
        <taxon>Bacillota</taxon>
        <taxon>Bacilli</taxon>
        <taxon>Bacillales</taxon>
        <taxon>Bacillaceae</taxon>
        <taxon>Halobacillus</taxon>
    </lineage>
</organism>
<evidence type="ECO:0000313" key="3">
    <source>
        <dbReference type="EMBL" id="CDQ24529.1"/>
    </source>
</evidence>
<dbReference type="Proteomes" id="UP000028868">
    <property type="component" value="Unassembled WGS sequence"/>
</dbReference>